<dbReference type="AlphaFoldDB" id="A0A7V8NTX7"/>
<dbReference type="HAMAP" id="MF_00514">
    <property type="entry name" value="Ribosomal_bL35"/>
    <property type="match status" value="1"/>
</dbReference>
<keyword evidence="3 5" id="KW-0687">Ribonucleoprotein</keyword>
<proteinExistence type="inferred from homology"/>
<dbReference type="Gene3D" id="4.10.410.60">
    <property type="match status" value="1"/>
</dbReference>
<evidence type="ECO:0000256" key="2">
    <source>
        <dbReference type="ARBA" id="ARBA00022980"/>
    </source>
</evidence>
<dbReference type="SUPFAM" id="SSF143034">
    <property type="entry name" value="L35p-like"/>
    <property type="match status" value="1"/>
</dbReference>
<evidence type="ECO:0000256" key="4">
    <source>
        <dbReference type="ARBA" id="ARBA00071664"/>
    </source>
</evidence>
<evidence type="ECO:0000256" key="5">
    <source>
        <dbReference type="HAMAP-Rule" id="MF_00514"/>
    </source>
</evidence>
<dbReference type="FunFam" id="4.10.410.60:FF:000001">
    <property type="entry name" value="50S ribosomal protein L35"/>
    <property type="match status" value="1"/>
</dbReference>
<dbReference type="InterPro" id="IPR018265">
    <property type="entry name" value="Ribosomal_bL35_CS"/>
</dbReference>
<dbReference type="InterPro" id="IPR001706">
    <property type="entry name" value="Ribosomal_bL35"/>
</dbReference>
<dbReference type="InterPro" id="IPR037229">
    <property type="entry name" value="Ribosomal_bL35_sf"/>
</dbReference>
<gene>
    <name evidence="5 7" type="primary">rpmI</name>
    <name evidence="7" type="ORF">HRJ53_20940</name>
</gene>
<dbReference type="GO" id="GO:0006412">
    <property type="term" value="P:translation"/>
    <property type="evidence" value="ECO:0007669"/>
    <property type="project" value="UniProtKB-UniRule"/>
</dbReference>
<dbReference type="Pfam" id="PF01632">
    <property type="entry name" value="Ribosomal_L35p"/>
    <property type="match status" value="1"/>
</dbReference>
<dbReference type="NCBIfam" id="TIGR00001">
    <property type="entry name" value="rpmI_bact"/>
    <property type="match status" value="1"/>
</dbReference>
<comment type="similarity">
    <text evidence="1 5 6">Belongs to the bacterial ribosomal protein bL35 family.</text>
</comment>
<organism evidence="7 8">
    <name type="scientific">Candidatus Acidiferrum panamense</name>
    <dbReference type="NCBI Taxonomy" id="2741543"/>
    <lineage>
        <taxon>Bacteria</taxon>
        <taxon>Pseudomonadati</taxon>
        <taxon>Acidobacteriota</taxon>
        <taxon>Terriglobia</taxon>
        <taxon>Candidatus Acidiferrales</taxon>
        <taxon>Candidatus Acidiferrum</taxon>
    </lineage>
</organism>
<dbReference type="PROSITE" id="PS00936">
    <property type="entry name" value="RIBOSOMAL_L35"/>
    <property type="match status" value="1"/>
</dbReference>
<protein>
    <recommendedName>
        <fullName evidence="4 5">Large ribosomal subunit protein bL35</fullName>
    </recommendedName>
</protein>
<dbReference type="GO" id="GO:0003735">
    <property type="term" value="F:structural constituent of ribosome"/>
    <property type="evidence" value="ECO:0007669"/>
    <property type="project" value="InterPro"/>
</dbReference>
<evidence type="ECO:0000256" key="3">
    <source>
        <dbReference type="ARBA" id="ARBA00023274"/>
    </source>
</evidence>
<evidence type="ECO:0000256" key="1">
    <source>
        <dbReference type="ARBA" id="ARBA00006598"/>
    </source>
</evidence>
<dbReference type="PANTHER" id="PTHR33343">
    <property type="entry name" value="54S RIBOSOMAL PROTEIN BL35M"/>
    <property type="match status" value="1"/>
</dbReference>
<evidence type="ECO:0000313" key="8">
    <source>
        <dbReference type="Proteomes" id="UP000567293"/>
    </source>
</evidence>
<dbReference type="InterPro" id="IPR021137">
    <property type="entry name" value="Ribosomal_bL35-like"/>
</dbReference>
<keyword evidence="8" id="KW-1185">Reference proteome</keyword>
<dbReference type="PANTHER" id="PTHR33343:SF1">
    <property type="entry name" value="LARGE RIBOSOMAL SUBUNIT PROTEIN BL35M"/>
    <property type="match status" value="1"/>
</dbReference>
<keyword evidence="2 5" id="KW-0689">Ribosomal protein</keyword>
<dbReference type="PRINTS" id="PR00064">
    <property type="entry name" value="RIBOSOMALL35"/>
</dbReference>
<evidence type="ECO:0000256" key="6">
    <source>
        <dbReference type="RuleBase" id="RU000568"/>
    </source>
</evidence>
<accession>A0A7V8NTX7</accession>
<sequence length="64" mass="7032">MKLKTHRGARKRFKITAGGKVLRGHSAKRHFTGLKASGRMRKLKKVTTVSPAGVASIKQMLPYG</sequence>
<dbReference type="GO" id="GO:0015934">
    <property type="term" value="C:large ribosomal subunit"/>
    <property type="evidence" value="ECO:0007669"/>
    <property type="project" value="TreeGrafter"/>
</dbReference>
<comment type="caution">
    <text evidence="7">The sequence shown here is derived from an EMBL/GenBank/DDBJ whole genome shotgun (WGS) entry which is preliminary data.</text>
</comment>
<name>A0A7V8NTX7_9BACT</name>
<dbReference type="Proteomes" id="UP000567293">
    <property type="component" value="Unassembled WGS sequence"/>
</dbReference>
<dbReference type="EMBL" id="JACDQQ010002014">
    <property type="protein sequence ID" value="MBA0087459.1"/>
    <property type="molecule type" value="Genomic_DNA"/>
</dbReference>
<reference evidence="7" key="1">
    <citation type="submission" date="2020-06" db="EMBL/GenBank/DDBJ databases">
        <title>Legume-microbial interactions unlock mineral nutrients during tropical forest succession.</title>
        <authorList>
            <person name="Epihov D.Z."/>
        </authorList>
    </citation>
    <scope>NUCLEOTIDE SEQUENCE [LARGE SCALE GENOMIC DNA]</scope>
    <source>
        <strain evidence="7">Pan2503</strain>
    </source>
</reference>
<evidence type="ECO:0000313" key="7">
    <source>
        <dbReference type="EMBL" id="MBA0087459.1"/>
    </source>
</evidence>